<evidence type="ECO:0000259" key="2">
    <source>
        <dbReference type="Pfam" id="PF04982"/>
    </source>
</evidence>
<evidence type="ECO:0000256" key="1">
    <source>
        <dbReference type="SAM" id="Phobius"/>
    </source>
</evidence>
<dbReference type="Pfam" id="PF04982">
    <property type="entry name" value="TM_HPP"/>
    <property type="match status" value="1"/>
</dbReference>
<dbReference type="Proteomes" id="UP000535078">
    <property type="component" value="Unassembled WGS sequence"/>
</dbReference>
<dbReference type="RefSeq" id="WP_245198528.1">
    <property type="nucleotide sequence ID" value="NZ_JAATIT010000002.1"/>
</dbReference>
<proteinExistence type="predicted"/>
<feature type="transmembrane region" description="Helical" evidence="1">
    <location>
        <begin position="103"/>
        <end position="121"/>
    </location>
</feature>
<comment type="caution">
    <text evidence="3">The sequence shown here is derived from an EMBL/GenBank/DDBJ whole genome shotgun (WGS) entry which is preliminary data.</text>
</comment>
<protein>
    <submittedName>
        <fullName evidence="3">CBS domain-containing membrane protein</fullName>
    </submittedName>
</protein>
<reference evidence="3 4" key="1">
    <citation type="submission" date="2020-03" db="EMBL/GenBank/DDBJ databases">
        <title>Genomic Encyclopedia of Type Strains, Phase IV (KMG-IV): sequencing the most valuable type-strain genomes for metagenomic binning, comparative biology and taxonomic classification.</title>
        <authorList>
            <person name="Goeker M."/>
        </authorList>
    </citation>
    <scope>NUCLEOTIDE SEQUENCE [LARGE SCALE GENOMIC DNA]</scope>
    <source>
        <strain evidence="3 4">DSM 25229</strain>
    </source>
</reference>
<name>A0A7X5XQD6_9SPHN</name>
<keyword evidence="1" id="KW-1133">Transmembrane helix</keyword>
<gene>
    <name evidence="3" type="ORF">GGR90_001557</name>
</gene>
<feature type="transmembrane region" description="Helical" evidence="1">
    <location>
        <begin position="26"/>
        <end position="47"/>
    </location>
</feature>
<keyword evidence="4" id="KW-1185">Reference proteome</keyword>
<dbReference type="AlphaFoldDB" id="A0A7X5XQD6"/>
<evidence type="ECO:0000313" key="3">
    <source>
        <dbReference type="EMBL" id="NJB89382.1"/>
    </source>
</evidence>
<accession>A0A7X5XQD6</accession>
<dbReference type="PANTHER" id="PTHR33741:SF5">
    <property type="entry name" value="TRANSMEMBRANE PROTEIN DDB_G0269096-RELATED"/>
    <property type="match status" value="1"/>
</dbReference>
<feature type="transmembrane region" description="Helical" evidence="1">
    <location>
        <begin position="53"/>
        <end position="70"/>
    </location>
</feature>
<dbReference type="InterPro" id="IPR058581">
    <property type="entry name" value="TM_HPP"/>
</dbReference>
<keyword evidence="1" id="KW-0472">Membrane</keyword>
<dbReference type="InterPro" id="IPR007065">
    <property type="entry name" value="HPP"/>
</dbReference>
<dbReference type="PANTHER" id="PTHR33741">
    <property type="entry name" value="TRANSMEMBRANE PROTEIN DDB_G0269096-RELATED"/>
    <property type="match status" value="1"/>
</dbReference>
<keyword evidence="1" id="KW-0812">Transmembrane</keyword>
<feature type="transmembrane region" description="Helical" evidence="1">
    <location>
        <begin position="147"/>
        <end position="166"/>
    </location>
</feature>
<sequence>MFRALSTTTHRLFVPLLAGASLRDRAIGSVGALIGVAVVGVLCVLFFPAATPWIVAPVGASAVLLFAVPASPLAQPWSIVGGNVLSAAFGVIVMGMVPEPAPAAALAVGGAILIMSLLRCLHPPGGAAALSAVIGGHTLQSGHAAHLLLPMLVNSLLLVAAGWAFHRFSGHSYPHRAAPVEGKPAVASAATGVLMDDIDAALDDLGETFDIGREDLALLLARAEIHAASRMGRAQIAAAGRKLRGKKAEREVVASSPGLGDVP</sequence>
<feature type="domain" description="HPP transmembrane region" evidence="2">
    <location>
        <begin position="21"/>
        <end position="174"/>
    </location>
</feature>
<feature type="transmembrane region" description="Helical" evidence="1">
    <location>
        <begin position="77"/>
        <end position="97"/>
    </location>
</feature>
<evidence type="ECO:0000313" key="4">
    <source>
        <dbReference type="Proteomes" id="UP000535078"/>
    </source>
</evidence>
<dbReference type="EMBL" id="JAATIT010000002">
    <property type="protein sequence ID" value="NJB89382.1"/>
    <property type="molecule type" value="Genomic_DNA"/>
</dbReference>
<organism evidence="3 4">
    <name type="scientific">Sphingopyxis italica</name>
    <dbReference type="NCBI Taxonomy" id="1129133"/>
    <lineage>
        <taxon>Bacteria</taxon>
        <taxon>Pseudomonadati</taxon>
        <taxon>Pseudomonadota</taxon>
        <taxon>Alphaproteobacteria</taxon>
        <taxon>Sphingomonadales</taxon>
        <taxon>Sphingomonadaceae</taxon>
        <taxon>Sphingopyxis</taxon>
    </lineage>
</organism>